<organism evidence="1 2">
    <name type="scientific">Melia azedarach</name>
    <name type="common">Chinaberry tree</name>
    <dbReference type="NCBI Taxonomy" id="155640"/>
    <lineage>
        <taxon>Eukaryota</taxon>
        <taxon>Viridiplantae</taxon>
        <taxon>Streptophyta</taxon>
        <taxon>Embryophyta</taxon>
        <taxon>Tracheophyta</taxon>
        <taxon>Spermatophyta</taxon>
        <taxon>Magnoliopsida</taxon>
        <taxon>eudicotyledons</taxon>
        <taxon>Gunneridae</taxon>
        <taxon>Pentapetalae</taxon>
        <taxon>rosids</taxon>
        <taxon>malvids</taxon>
        <taxon>Sapindales</taxon>
        <taxon>Meliaceae</taxon>
        <taxon>Melia</taxon>
    </lineage>
</organism>
<dbReference type="Proteomes" id="UP001164539">
    <property type="component" value="Chromosome 13"/>
</dbReference>
<evidence type="ECO:0000313" key="2">
    <source>
        <dbReference type="Proteomes" id="UP001164539"/>
    </source>
</evidence>
<dbReference type="EMBL" id="CM051406">
    <property type="protein sequence ID" value="KAJ4702890.1"/>
    <property type="molecule type" value="Genomic_DNA"/>
</dbReference>
<reference evidence="1 2" key="1">
    <citation type="journal article" date="2023" name="Science">
        <title>Complex scaffold remodeling in plant triterpene biosynthesis.</title>
        <authorList>
            <person name="De La Pena R."/>
            <person name="Hodgson H."/>
            <person name="Liu J.C."/>
            <person name="Stephenson M.J."/>
            <person name="Martin A.C."/>
            <person name="Owen C."/>
            <person name="Harkess A."/>
            <person name="Leebens-Mack J."/>
            <person name="Jimenez L.E."/>
            <person name="Osbourn A."/>
            <person name="Sattely E.S."/>
        </authorList>
    </citation>
    <scope>NUCLEOTIDE SEQUENCE [LARGE SCALE GENOMIC DNA]</scope>
    <source>
        <strain evidence="2">cv. JPN11</strain>
        <tissue evidence="1">Leaf</tissue>
    </source>
</reference>
<comment type="caution">
    <text evidence="1">The sequence shown here is derived from an EMBL/GenBank/DDBJ whole genome shotgun (WGS) entry which is preliminary data.</text>
</comment>
<protein>
    <submittedName>
        <fullName evidence="1">Cannabidiolic acid synthase-like</fullName>
    </submittedName>
</protein>
<gene>
    <name evidence="1" type="ORF">OWV82_022873</name>
</gene>
<name>A0ACC1WUT0_MELAZ</name>
<evidence type="ECO:0000313" key="1">
    <source>
        <dbReference type="EMBL" id="KAJ4702890.1"/>
    </source>
</evidence>
<keyword evidence="2" id="KW-1185">Reference proteome</keyword>
<proteinExistence type="predicted"/>
<accession>A0ACC1WUT0</accession>
<sequence length="135" mass="15843">MIPYGGKMSDISESETPFPHRAGNINKMMYEASWNQEENEASQRYFDWIRRLCSFMTPHVSKSPREAYFNYRDLDLGTNNEGFTSVEQASIWGKKYFKNNFNRLVRVKALVDPGNFFRNEQSIPPLSSWRKNKGD</sequence>